<feature type="signal peptide" evidence="2">
    <location>
        <begin position="1"/>
        <end position="39"/>
    </location>
</feature>
<proteinExistence type="predicted"/>
<dbReference type="AlphaFoldDB" id="A0A843Y9D8"/>
<dbReference type="Pfam" id="PF13517">
    <property type="entry name" value="FG-GAP_3"/>
    <property type="match status" value="1"/>
</dbReference>
<evidence type="ECO:0000256" key="2">
    <source>
        <dbReference type="SAM" id="SignalP"/>
    </source>
</evidence>
<comment type="caution">
    <text evidence="3">The sequence shown here is derived from an EMBL/GenBank/DDBJ whole genome shotgun (WGS) entry which is preliminary data.</text>
</comment>
<organism evidence="3 4">
    <name type="scientific">Tritonibacter litoralis</name>
    <dbReference type="NCBI Taxonomy" id="2662264"/>
    <lineage>
        <taxon>Bacteria</taxon>
        <taxon>Pseudomonadati</taxon>
        <taxon>Pseudomonadota</taxon>
        <taxon>Alphaproteobacteria</taxon>
        <taxon>Rhodobacterales</taxon>
        <taxon>Paracoccaceae</taxon>
        <taxon>Tritonibacter</taxon>
    </lineage>
</organism>
<sequence>MDARRPRTRRWPGSVRRARKHLCLWLAALVAVAPVPSHAQGVSSAQFGDPTGRYGHGVLGDAIEYGSLTLVSPAHPQGVTVILPQDHVFEDLAPRLVDIDQDGHHEVMVIETDVTQGAQLAIYDFRGHKVAQTPHIGRTHRWLAPIGAADLDGDGFVELAYIDRPHLAKTLRIWRYRDGQLQDVISHAGLTNHQIGQDFITSGLRDCGQGPEIVTVDAGWRRIIAVRLSQGRVSTQDLGRLSQDPTLADTLACE</sequence>
<protein>
    <submittedName>
        <fullName evidence="3">VCBS repeat-containing protein</fullName>
    </submittedName>
</protein>
<evidence type="ECO:0000313" key="3">
    <source>
        <dbReference type="EMBL" id="MQQ07860.1"/>
    </source>
</evidence>
<keyword evidence="1 2" id="KW-0732">Signal</keyword>
<keyword evidence="4" id="KW-1185">Reference proteome</keyword>
<dbReference type="InterPro" id="IPR013517">
    <property type="entry name" value="FG-GAP"/>
</dbReference>
<dbReference type="InterPro" id="IPR028994">
    <property type="entry name" value="Integrin_alpha_N"/>
</dbReference>
<reference evidence="3 4" key="1">
    <citation type="submission" date="2019-10" db="EMBL/GenBank/DDBJ databases">
        <title>Epibacterium sp. nov., isolated from seawater.</title>
        <authorList>
            <person name="Zhang X."/>
            <person name="Li N."/>
        </authorList>
    </citation>
    <scope>NUCLEOTIDE SEQUENCE [LARGE SCALE GENOMIC DNA]</scope>
    <source>
        <strain evidence="3 4">SM1979</strain>
    </source>
</reference>
<dbReference type="EMBL" id="WIBF01000002">
    <property type="protein sequence ID" value="MQQ07860.1"/>
    <property type="molecule type" value="Genomic_DNA"/>
</dbReference>
<name>A0A843Y9D8_9RHOB</name>
<evidence type="ECO:0000256" key="1">
    <source>
        <dbReference type="ARBA" id="ARBA00022729"/>
    </source>
</evidence>
<accession>A0A843Y9D8</accession>
<dbReference type="Proteomes" id="UP000444174">
    <property type="component" value="Unassembled WGS sequence"/>
</dbReference>
<evidence type="ECO:0000313" key="4">
    <source>
        <dbReference type="Proteomes" id="UP000444174"/>
    </source>
</evidence>
<dbReference type="SUPFAM" id="SSF69318">
    <property type="entry name" value="Integrin alpha N-terminal domain"/>
    <property type="match status" value="1"/>
</dbReference>
<feature type="chain" id="PRO_5032277621" evidence="2">
    <location>
        <begin position="40"/>
        <end position="254"/>
    </location>
</feature>
<gene>
    <name evidence="3" type="ORF">GFB49_05295</name>
</gene>